<keyword evidence="1" id="KW-1133">Transmembrane helix</keyword>
<comment type="caution">
    <text evidence="2">The sequence shown here is derived from an EMBL/GenBank/DDBJ whole genome shotgun (WGS) entry which is preliminary data.</text>
</comment>
<feature type="transmembrane region" description="Helical" evidence="1">
    <location>
        <begin position="9"/>
        <end position="28"/>
    </location>
</feature>
<keyword evidence="1" id="KW-0812">Transmembrane</keyword>
<gene>
    <name evidence="2" type="ORF">GCM10023188_42010</name>
</gene>
<evidence type="ECO:0000313" key="3">
    <source>
        <dbReference type="Proteomes" id="UP001500552"/>
    </source>
</evidence>
<sequence>MKDRNVEKLLYKVAAVLVLSGIVIRLFILPENFLGLYLTLSGLITGVAAIFLHMKYINELEQKEPPLEKEQLKKG</sequence>
<proteinExistence type="predicted"/>
<evidence type="ECO:0000256" key="1">
    <source>
        <dbReference type="SAM" id="Phobius"/>
    </source>
</evidence>
<protein>
    <submittedName>
        <fullName evidence="2">Uncharacterized protein</fullName>
    </submittedName>
</protein>
<dbReference type="Proteomes" id="UP001500552">
    <property type="component" value="Unassembled WGS sequence"/>
</dbReference>
<feature type="transmembrane region" description="Helical" evidence="1">
    <location>
        <begin position="34"/>
        <end position="54"/>
    </location>
</feature>
<keyword evidence="3" id="KW-1185">Reference proteome</keyword>
<reference evidence="3" key="1">
    <citation type="journal article" date="2019" name="Int. J. Syst. Evol. Microbiol.">
        <title>The Global Catalogue of Microorganisms (GCM) 10K type strain sequencing project: providing services to taxonomists for standard genome sequencing and annotation.</title>
        <authorList>
            <consortium name="The Broad Institute Genomics Platform"/>
            <consortium name="The Broad Institute Genome Sequencing Center for Infectious Disease"/>
            <person name="Wu L."/>
            <person name="Ma J."/>
        </authorList>
    </citation>
    <scope>NUCLEOTIDE SEQUENCE [LARGE SCALE GENOMIC DNA]</scope>
    <source>
        <strain evidence="3">JCM 17926</strain>
    </source>
</reference>
<accession>A0ABP8M344</accession>
<dbReference type="RefSeq" id="WP_345162047.1">
    <property type="nucleotide sequence ID" value="NZ_BAABHC010000029.1"/>
</dbReference>
<evidence type="ECO:0000313" key="2">
    <source>
        <dbReference type="EMBL" id="GAA4442377.1"/>
    </source>
</evidence>
<name>A0ABP8M344_9BACT</name>
<organism evidence="2 3">
    <name type="scientific">Pontibacter saemangeumensis</name>
    <dbReference type="NCBI Taxonomy" id="1084525"/>
    <lineage>
        <taxon>Bacteria</taxon>
        <taxon>Pseudomonadati</taxon>
        <taxon>Bacteroidota</taxon>
        <taxon>Cytophagia</taxon>
        <taxon>Cytophagales</taxon>
        <taxon>Hymenobacteraceae</taxon>
        <taxon>Pontibacter</taxon>
    </lineage>
</organism>
<keyword evidence="1" id="KW-0472">Membrane</keyword>
<dbReference type="EMBL" id="BAABHC010000029">
    <property type="protein sequence ID" value="GAA4442377.1"/>
    <property type="molecule type" value="Genomic_DNA"/>
</dbReference>